<organism evidence="1 2">
    <name type="scientific">Sporomusa silvacetica DSM 10669</name>
    <dbReference type="NCBI Taxonomy" id="1123289"/>
    <lineage>
        <taxon>Bacteria</taxon>
        <taxon>Bacillati</taxon>
        <taxon>Bacillota</taxon>
        <taxon>Negativicutes</taxon>
        <taxon>Selenomonadales</taxon>
        <taxon>Sporomusaceae</taxon>
        <taxon>Sporomusa</taxon>
    </lineage>
</organism>
<dbReference type="EMBL" id="CP155573">
    <property type="protein sequence ID" value="XFO67204.1"/>
    <property type="molecule type" value="Genomic_DNA"/>
</dbReference>
<accession>A0ABZ3INH6</accession>
<evidence type="ECO:0000313" key="1">
    <source>
        <dbReference type="EMBL" id="XFO67204.1"/>
    </source>
</evidence>
<dbReference type="Proteomes" id="UP000216752">
    <property type="component" value="Chromosome"/>
</dbReference>
<sequence length="108" mass="12738">MNNRFDGVYSSLQEILKNTLGRQVKVFGNLQENDDTRILEQFELKKNDNNRSLQVALRFNDSSSRTFTRIAAATIDWGYLLKRTKPLVWLYEDNKHGSFYKISFDVRE</sequence>
<gene>
    <name evidence="1" type="ORF">SPSIL_033980</name>
</gene>
<protein>
    <submittedName>
        <fullName evidence="1">Uncharacterized protein</fullName>
    </submittedName>
</protein>
<dbReference type="RefSeq" id="WP_094606781.1">
    <property type="nucleotide sequence ID" value="NZ_CP155573.1"/>
</dbReference>
<reference evidence="1" key="1">
    <citation type="submission" date="2024-05" db="EMBL/GenBank/DDBJ databases">
        <title>Isolation and characterization of Sporomusa carbonis sp. nov., a carboxydotrophic hydrogenogen in the genus of Sporomusa isolated from a charcoal burning pile.</title>
        <authorList>
            <person name="Boeer T."/>
            <person name="Rosenbaum F."/>
            <person name="Eysell L."/>
            <person name="Mueller V."/>
            <person name="Daniel R."/>
            <person name="Poehlein A."/>
        </authorList>
    </citation>
    <scope>NUCLEOTIDE SEQUENCE [LARGE SCALE GENOMIC DNA]</scope>
    <source>
        <strain evidence="1">DSM 10669</strain>
    </source>
</reference>
<evidence type="ECO:0000313" key="2">
    <source>
        <dbReference type="Proteomes" id="UP000216752"/>
    </source>
</evidence>
<keyword evidence="2" id="KW-1185">Reference proteome</keyword>
<name>A0ABZ3INH6_9FIRM</name>
<proteinExistence type="predicted"/>